<accession>A0A6H5H2P8</accession>
<dbReference type="AlphaFoldDB" id="A0A6H5H2P8"/>
<keyword evidence="2" id="KW-1185">Reference proteome</keyword>
<organism evidence="1 2">
    <name type="scientific">Nesidiocoris tenuis</name>
    <dbReference type="NCBI Taxonomy" id="355587"/>
    <lineage>
        <taxon>Eukaryota</taxon>
        <taxon>Metazoa</taxon>
        <taxon>Ecdysozoa</taxon>
        <taxon>Arthropoda</taxon>
        <taxon>Hexapoda</taxon>
        <taxon>Insecta</taxon>
        <taxon>Pterygota</taxon>
        <taxon>Neoptera</taxon>
        <taxon>Paraneoptera</taxon>
        <taxon>Hemiptera</taxon>
        <taxon>Heteroptera</taxon>
        <taxon>Panheteroptera</taxon>
        <taxon>Cimicomorpha</taxon>
        <taxon>Miridae</taxon>
        <taxon>Dicyphina</taxon>
        <taxon>Nesidiocoris</taxon>
    </lineage>
</organism>
<evidence type="ECO:0000313" key="1">
    <source>
        <dbReference type="EMBL" id="CAB0007950.1"/>
    </source>
</evidence>
<reference evidence="1 2" key="1">
    <citation type="submission" date="2020-02" db="EMBL/GenBank/DDBJ databases">
        <authorList>
            <person name="Ferguson B K."/>
        </authorList>
    </citation>
    <scope>NUCLEOTIDE SEQUENCE [LARGE SCALE GENOMIC DNA]</scope>
</reference>
<gene>
    <name evidence="1" type="ORF">NTEN_LOCUS13196</name>
</gene>
<dbReference type="EMBL" id="CADCXU010019854">
    <property type="protein sequence ID" value="CAB0007950.1"/>
    <property type="molecule type" value="Genomic_DNA"/>
</dbReference>
<protein>
    <submittedName>
        <fullName evidence="1">Uncharacterized protein</fullName>
    </submittedName>
</protein>
<dbReference type="Proteomes" id="UP000479000">
    <property type="component" value="Unassembled WGS sequence"/>
</dbReference>
<proteinExistence type="predicted"/>
<evidence type="ECO:0000313" key="2">
    <source>
        <dbReference type="Proteomes" id="UP000479000"/>
    </source>
</evidence>
<name>A0A6H5H2P8_9HEMI</name>
<sequence>MWKLPRSSDGDQIMIQGYYTDRNPFATAGIARGFHNGLVRALVENRNRILYLNQAHREEFTKGDEQRSSKIYSVNNN</sequence>